<dbReference type="Pfam" id="PF20209">
    <property type="entry name" value="DUF6570"/>
    <property type="match status" value="1"/>
</dbReference>
<protein>
    <recommendedName>
        <fullName evidence="1">DUF6570 domain-containing protein</fullName>
    </recommendedName>
</protein>
<evidence type="ECO:0000259" key="1">
    <source>
        <dbReference type="Pfam" id="PF20209"/>
    </source>
</evidence>
<dbReference type="Proteomes" id="UP000488956">
    <property type="component" value="Unassembled WGS sequence"/>
</dbReference>
<proteinExistence type="predicted"/>
<feature type="domain" description="DUF6570" evidence="1">
    <location>
        <begin position="243"/>
        <end position="360"/>
    </location>
</feature>
<evidence type="ECO:0000313" key="2">
    <source>
        <dbReference type="EMBL" id="KAE9063124.1"/>
    </source>
</evidence>
<reference evidence="2 3" key="1">
    <citation type="submission" date="2018-09" db="EMBL/GenBank/DDBJ databases">
        <title>Genomic investigation of the strawberry pathogen Phytophthora fragariae indicates pathogenicity is determined by transcriptional variation in three key races.</title>
        <authorList>
            <person name="Adams T.M."/>
            <person name="Armitage A.D."/>
            <person name="Sobczyk M.K."/>
            <person name="Bates H.J."/>
            <person name="Dunwell J.M."/>
            <person name="Nellist C.F."/>
            <person name="Harrison R.J."/>
        </authorList>
    </citation>
    <scope>NUCLEOTIDE SEQUENCE [LARGE SCALE GENOMIC DNA]</scope>
    <source>
        <strain evidence="2 3">ONT-3</strain>
    </source>
</reference>
<dbReference type="EMBL" id="QXFX01004686">
    <property type="protein sequence ID" value="KAE9063124.1"/>
    <property type="molecule type" value="Genomic_DNA"/>
</dbReference>
<comment type="caution">
    <text evidence="2">The sequence shown here is derived from an EMBL/GenBank/DDBJ whole genome shotgun (WGS) entry which is preliminary data.</text>
</comment>
<organism evidence="2 3">
    <name type="scientific">Phytophthora fragariae</name>
    <dbReference type="NCBI Taxonomy" id="53985"/>
    <lineage>
        <taxon>Eukaryota</taxon>
        <taxon>Sar</taxon>
        <taxon>Stramenopiles</taxon>
        <taxon>Oomycota</taxon>
        <taxon>Peronosporomycetes</taxon>
        <taxon>Peronosporales</taxon>
        <taxon>Peronosporaceae</taxon>
        <taxon>Phytophthora</taxon>
    </lineage>
</organism>
<gene>
    <name evidence="2" type="ORF">PF010_g29127</name>
</gene>
<accession>A0A6G0JP49</accession>
<name>A0A6G0JP49_9STRA</name>
<evidence type="ECO:0000313" key="3">
    <source>
        <dbReference type="Proteomes" id="UP000488956"/>
    </source>
</evidence>
<dbReference type="AlphaFoldDB" id="A0A6G0JP49"/>
<sequence length="557" mass="62306">MPRPKQPPDDIRMIRSCPAYMILLQEREALRRATPGSAAIDESPASRRILSLPECIAPTPAFATTTVAVQLDDATTSTEQSPIFPIEQSSSVSPHRERVPMDHVCNGSMYTKAELLQMDVDQDFLVPSAERLAVIQQEAIDAMLEASSGPRPCCVCELDWPEKDILCQDLTAKLVKDMKRCLIVALPPEFPEFIIKHYDASAMDVRLKGLMLLPLAVFKEHGVVKVNICKRCNNHISRNVSTPPSAAIANGNYIGHLPTPFQTMTRTDEQAISLVLPSVSLSVVTRGLCRTIKSHHYIVRNTEGPIVEMLPRDLSNRVRVTMVGSMTPLQTAACKKRYDVNISLCEKMLRFLDANNREYRRRQHCPNDTYTNLIRTRVIIDNTTCPDTSSEEDPVVISIRDDTTYSGFGSMVDENNGDPSVESTWIGVSSILIQPQPQDMVDILVRKSNDYVPMTKWAASVKMFPTLFPGGYGGPTEDRRKQMSMHFGARAQVLLLQQPHHVKHAGISKSVDHLKLEGIILWHRRCSRGTYKCTTGTTVVPVLRKLCVLRGERFAVF</sequence>
<dbReference type="InterPro" id="IPR046700">
    <property type="entry name" value="DUF6570"/>
</dbReference>